<evidence type="ECO:0000256" key="1">
    <source>
        <dbReference type="ARBA" id="ARBA00022490"/>
    </source>
</evidence>
<dbReference type="EMBL" id="JAVMIP010000001">
    <property type="protein sequence ID" value="MDS3859509.1"/>
    <property type="molecule type" value="Genomic_DNA"/>
</dbReference>
<proteinExistence type="predicted"/>
<protein>
    <submittedName>
        <fullName evidence="4">KH domain-containing protein</fullName>
    </submittedName>
</protein>
<dbReference type="GO" id="GO:0003723">
    <property type="term" value="F:RNA binding"/>
    <property type="evidence" value="ECO:0007669"/>
    <property type="project" value="UniProtKB-KW"/>
</dbReference>
<dbReference type="CDD" id="cd22533">
    <property type="entry name" value="KH-II_YlqC-like"/>
    <property type="match status" value="1"/>
</dbReference>
<feature type="compositionally biased region" description="Basic residues" evidence="3">
    <location>
        <begin position="106"/>
        <end position="121"/>
    </location>
</feature>
<keyword evidence="1" id="KW-0963">Cytoplasm</keyword>
<reference evidence="5" key="1">
    <citation type="submission" date="2023-07" db="EMBL/GenBank/DDBJ databases">
        <authorList>
            <person name="Luz R."/>
            <person name="Cordeiro R."/>
            <person name="Fonseca A."/>
            <person name="Goncalves V."/>
        </authorList>
    </citation>
    <scope>NUCLEOTIDE SEQUENCE [LARGE SCALE GENOMIC DNA]</scope>
    <source>
        <strain evidence="5">BACA0444</strain>
    </source>
</reference>
<accession>A0AAE4FPS7</accession>
<evidence type="ECO:0000313" key="4">
    <source>
        <dbReference type="EMBL" id="MDS3859509.1"/>
    </source>
</evidence>
<keyword evidence="2" id="KW-0694">RNA-binding</keyword>
<dbReference type="InterPro" id="IPR020627">
    <property type="entry name" value="KhpA"/>
</dbReference>
<sequence length="121" mass="13727">MTVAVSVDYRALVEFLLTPFLDTPQALRVHTELRAQNTKAWIRVAFDPTDKGRVLGRGGRTIQAIRAIVEAAGQTQGQQAYLEVFGERDFKSSSRSREPDSESSKRRPHRDHPRPTPRRQS</sequence>
<organism evidence="4 5">
    <name type="scientific">Pseudocalidococcus azoricus BACA0444</name>
    <dbReference type="NCBI Taxonomy" id="2918990"/>
    <lineage>
        <taxon>Bacteria</taxon>
        <taxon>Bacillati</taxon>
        <taxon>Cyanobacteriota</taxon>
        <taxon>Cyanophyceae</taxon>
        <taxon>Acaryochloridales</taxon>
        <taxon>Thermosynechococcaceae</taxon>
        <taxon>Pseudocalidococcus</taxon>
        <taxon>Pseudocalidococcus azoricus</taxon>
    </lineage>
</organism>
<evidence type="ECO:0000313" key="5">
    <source>
        <dbReference type="Proteomes" id="UP001268256"/>
    </source>
</evidence>
<dbReference type="PANTHER" id="PTHR34654">
    <property type="entry name" value="UPF0109 PROTEIN SCO5592"/>
    <property type="match status" value="1"/>
</dbReference>
<dbReference type="AlphaFoldDB" id="A0AAE4FPS7"/>
<keyword evidence="5" id="KW-1185">Reference proteome</keyword>
<evidence type="ECO:0000256" key="3">
    <source>
        <dbReference type="SAM" id="MobiDB-lite"/>
    </source>
</evidence>
<feature type="compositionally biased region" description="Basic and acidic residues" evidence="3">
    <location>
        <begin position="85"/>
        <end position="105"/>
    </location>
</feature>
<dbReference type="Proteomes" id="UP001268256">
    <property type="component" value="Unassembled WGS sequence"/>
</dbReference>
<comment type="caution">
    <text evidence="4">The sequence shown here is derived from an EMBL/GenBank/DDBJ whole genome shotgun (WGS) entry which is preliminary data.</text>
</comment>
<dbReference type="Pfam" id="PF13083">
    <property type="entry name" value="KH_KhpA-B"/>
    <property type="match status" value="1"/>
</dbReference>
<gene>
    <name evidence="4" type="ORF">RIF25_01680</name>
</gene>
<dbReference type="PANTHER" id="PTHR34654:SF1">
    <property type="entry name" value="RNA-BINDING PROTEIN KHPA"/>
    <property type="match status" value="1"/>
</dbReference>
<evidence type="ECO:0000256" key="2">
    <source>
        <dbReference type="ARBA" id="ARBA00022884"/>
    </source>
</evidence>
<dbReference type="RefSeq" id="WP_322876820.1">
    <property type="nucleotide sequence ID" value="NZ_JAVMIP010000001.1"/>
</dbReference>
<name>A0AAE4FPS7_9CYAN</name>
<feature type="region of interest" description="Disordered" evidence="3">
    <location>
        <begin position="85"/>
        <end position="121"/>
    </location>
</feature>